<keyword evidence="2" id="KW-1185">Reference proteome</keyword>
<proteinExistence type="predicted"/>
<dbReference type="EMBL" id="JBJXBP010000005">
    <property type="protein sequence ID" value="KAL3827844.1"/>
    <property type="molecule type" value="Genomic_DNA"/>
</dbReference>
<protein>
    <submittedName>
        <fullName evidence="1">Uncharacterized protein</fullName>
    </submittedName>
</protein>
<evidence type="ECO:0000313" key="2">
    <source>
        <dbReference type="Proteomes" id="UP001634393"/>
    </source>
</evidence>
<reference evidence="1 2" key="1">
    <citation type="submission" date="2024-12" db="EMBL/GenBank/DDBJ databases">
        <title>The unique morphological basis and parallel evolutionary history of personate flowers in Penstemon.</title>
        <authorList>
            <person name="Depatie T.H."/>
            <person name="Wessinger C.A."/>
        </authorList>
    </citation>
    <scope>NUCLEOTIDE SEQUENCE [LARGE SCALE GENOMIC DNA]</scope>
    <source>
        <strain evidence="1">WTNN_2</strain>
        <tissue evidence="1">Leaf</tissue>
    </source>
</reference>
<dbReference type="Proteomes" id="UP001634393">
    <property type="component" value="Unassembled WGS sequence"/>
</dbReference>
<accession>A0ABD3STB9</accession>
<evidence type="ECO:0000313" key="1">
    <source>
        <dbReference type="EMBL" id="KAL3827844.1"/>
    </source>
</evidence>
<gene>
    <name evidence="1" type="ORF">ACJIZ3_016646</name>
</gene>
<dbReference type="AlphaFoldDB" id="A0ABD3STB9"/>
<organism evidence="1 2">
    <name type="scientific">Penstemon smallii</name>
    <dbReference type="NCBI Taxonomy" id="265156"/>
    <lineage>
        <taxon>Eukaryota</taxon>
        <taxon>Viridiplantae</taxon>
        <taxon>Streptophyta</taxon>
        <taxon>Embryophyta</taxon>
        <taxon>Tracheophyta</taxon>
        <taxon>Spermatophyta</taxon>
        <taxon>Magnoliopsida</taxon>
        <taxon>eudicotyledons</taxon>
        <taxon>Gunneridae</taxon>
        <taxon>Pentapetalae</taxon>
        <taxon>asterids</taxon>
        <taxon>lamiids</taxon>
        <taxon>Lamiales</taxon>
        <taxon>Plantaginaceae</taxon>
        <taxon>Cheloneae</taxon>
        <taxon>Penstemon</taxon>
    </lineage>
</organism>
<sequence length="195" mass="21591">MSNQNVIDEIRNRRGIRRLSWMLGFIVLISRIPSRIPGTKIAPAQISIKQLQRSFRLNTPRSLVLIYGRTPLSNKQIHQLFKSPSLHHSYLQRPHRLVICPAPAVHVIQALLHRNTALLQHLRGDWWRMGVDCVVDFPVDDVVTGDGGCVGVAGVLHEESIAGLKVLSGGSSDAADDISAADESELRRVVVESSD</sequence>
<name>A0ABD3STB9_9LAMI</name>
<comment type="caution">
    <text evidence="1">The sequence shown here is derived from an EMBL/GenBank/DDBJ whole genome shotgun (WGS) entry which is preliminary data.</text>
</comment>